<dbReference type="VEuPathDB" id="AmoebaDB:EIN_164490"/>
<gene>
    <name evidence="1" type="ORF">EIN_164490</name>
</gene>
<proteinExistence type="predicted"/>
<name>A0A0A1UA69_ENTIV</name>
<dbReference type="OrthoDB" id="248923at2759"/>
<organism evidence="1 2">
    <name type="scientific">Entamoeba invadens IP1</name>
    <dbReference type="NCBI Taxonomy" id="370355"/>
    <lineage>
        <taxon>Eukaryota</taxon>
        <taxon>Amoebozoa</taxon>
        <taxon>Evosea</taxon>
        <taxon>Archamoebae</taxon>
        <taxon>Mastigamoebida</taxon>
        <taxon>Entamoebidae</taxon>
        <taxon>Entamoeba</taxon>
    </lineage>
</organism>
<dbReference type="InterPro" id="IPR011009">
    <property type="entry name" value="Kinase-like_dom_sf"/>
</dbReference>
<sequence>MSEELKYSNFKFVYSRPACNNVPECSVYECDSFEEEKRTWNIVKKYHITQPEDLDFVVSELQVLLSFQHENVLELKSYFPVPSLNEMWYVFKGSNAQFSRYGTLKIDQSNTDLNNAFIFDIVSALQYVVKSKHQLRTRVSQVQFFKFHNISSPFPTLKFLFEMEFSTNEKDANFNYTAPEALFGKTTDLSYLWGVGVIFSIV</sequence>
<dbReference type="AlphaFoldDB" id="A0A0A1UA69"/>
<protein>
    <recommendedName>
        <fullName evidence="3">Protein kinase domain-containing protein</fullName>
    </recommendedName>
</protein>
<evidence type="ECO:0000313" key="2">
    <source>
        <dbReference type="Proteomes" id="UP000014680"/>
    </source>
</evidence>
<dbReference type="RefSeq" id="XP_004255810.1">
    <property type="nucleotide sequence ID" value="XM_004255762.1"/>
</dbReference>
<evidence type="ECO:0000313" key="1">
    <source>
        <dbReference type="EMBL" id="ELP89039.1"/>
    </source>
</evidence>
<evidence type="ECO:0008006" key="3">
    <source>
        <dbReference type="Google" id="ProtNLM"/>
    </source>
</evidence>
<dbReference type="Proteomes" id="UP000014680">
    <property type="component" value="Unassembled WGS sequence"/>
</dbReference>
<feature type="non-terminal residue" evidence="1">
    <location>
        <position position="202"/>
    </location>
</feature>
<accession>A0A0A1UA69</accession>
<reference evidence="1 2" key="1">
    <citation type="submission" date="2012-10" db="EMBL/GenBank/DDBJ databases">
        <authorList>
            <person name="Zafar N."/>
            <person name="Inman J."/>
            <person name="Hall N."/>
            <person name="Lorenzi H."/>
            <person name="Caler E."/>
        </authorList>
    </citation>
    <scope>NUCLEOTIDE SEQUENCE [LARGE SCALE GENOMIC DNA]</scope>
    <source>
        <strain evidence="1 2">IP1</strain>
    </source>
</reference>
<keyword evidence="2" id="KW-1185">Reference proteome</keyword>
<dbReference type="SUPFAM" id="SSF56112">
    <property type="entry name" value="Protein kinase-like (PK-like)"/>
    <property type="match status" value="1"/>
</dbReference>
<dbReference type="GeneID" id="14888007"/>
<dbReference type="EMBL" id="KB206683">
    <property type="protein sequence ID" value="ELP89039.1"/>
    <property type="molecule type" value="Genomic_DNA"/>
</dbReference>
<dbReference type="KEGG" id="eiv:EIN_164490"/>